<evidence type="ECO:0000256" key="7">
    <source>
        <dbReference type="SAM" id="Coils"/>
    </source>
</evidence>
<keyword evidence="9" id="KW-1133">Transmembrane helix</keyword>
<dbReference type="NCBIfam" id="TIGR01730">
    <property type="entry name" value="RND_mfp"/>
    <property type="match status" value="1"/>
</dbReference>
<evidence type="ECO:0000256" key="6">
    <source>
        <dbReference type="ARBA" id="ARBA00023136"/>
    </source>
</evidence>
<dbReference type="OrthoDB" id="9791520at2"/>
<name>A0A1Z9Z240_9GAMM</name>
<dbReference type="GO" id="GO:1990281">
    <property type="term" value="C:efflux pump complex"/>
    <property type="evidence" value="ECO:0007669"/>
    <property type="project" value="TreeGrafter"/>
</dbReference>
<gene>
    <name evidence="13" type="ORF">CAP51_02430</name>
</gene>
<feature type="compositionally biased region" description="Polar residues" evidence="8">
    <location>
        <begin position="353"/>
        <end position="366"/>
    </location>
</feature>
<feature type="compositionally biased region" description="Polar residues" evidence="8">
    <location>
        <begin position="334"/>
        <end position="344"/>
    </location>
</feature>
<keyword evidence="4" id="KW-0997">Cell inner membrane</keyword>
<dbReference type="AlphaFoldDB" id="A0A1Z9Z240"/>
<sequence>MQSRSKLIKYLITFIVILAIALCAWWFLKPKQQAPDYITADVTRGDIENTVLATGTLDATKIISVGAQVSGQVEKMYVELGQEVKKGDPIAQIDSTTQQNNLKTAEANIRNLEAQRLQQVANLNKVQLEYERQKQMFAQDATSRADYESALASYQTAQAQIKAIEAQIESSKITRDTAQTNIGYTHIVAPMDGTIVAIVTEEGQTVNANQSAPTIVKLAQLNNMTIKAEISEADVMKVEKGQTVYFTTLGDSETKHYATLRQIEPAPDSISSDSTSSSSSSSTAIYYNALFDVPNPDGKLRIDMTAQVSIILAEAKNALTIPASAIQTRPAGSRQRNGQTSENRQNGERAFGATNQSANNGNTEQRNAPARLELTEDEKALIEQGKATRGMVRVLQADGTAKPQPILIGLNNRVTAQVLKGLKEGDKVVIADGSDTSNDSSKRSNSNNRMPGAAGPGGPGMRM</sequence>
<dbReference type="InterPro" id="IPR058625">
    <property type="entry name" value="MdtA-like_BSH"/>
</dbReference>
<reference evidence="13 14" key="1">
    <citation type="submission" date="2017-05" db="EMBL/GenBank/DDBJ databases">
        <title>Acinetobacter populi ANC 5415 (= PBJ7), whole genome shotgun sequencing project.</title>
        <authorList>
            <person name="Nemec A."/>
            <person name="Radolfova-Krizova L."/>
        </authorList>
    </citation>
    <scope>NUCLEOTIDE SEQUENCE [LARGE SCALE GENOMIC DNA]</scope>
    <source>
        <strain evidence="13 14">PBJ7</strain>
    </source>
</reference>
<evidence type="ECO:0000256" key="9">
    <source>
        <dbReference type="SAM" id="Phobius"/>
    </source>
</evidence>
<feature type="domain" description="Multidrug resistance protein MdtA-like barrel-sandwich hybrid" evidence="11">
    <location>
        <begin position="62"/>
        <end position="216"/>
    </location>
</feature>
<dbReference type="Proteomes" id="UP000196536">
    <property type="component" value="Unassembled WGS sequence"/>
</dbReference>
<dbReference type="GO" id="GO:1990961">
    <property type="term" value="P:xenobiotic detoxification by transmembrane export across the plasma membrane"/>
    <property type="evidence" value="ECO:0007669"/>
    <property type="project" value="InterPro"/>
</dbReference>
<keyword evidence="14" id="KW-1185">Reference proteome</keyword>
<comment type="similarity">
    <text evidence="2">Belongs to the membrane fusion protein (MFP) (TC 8.A.1) family.</text>
</comment>
<dbReference type="GO" id="GO:0030313">
    <property type="term" value="C:cell envelope"/>
    <property type="evidence" value="ECO:0007669"/>
    <property type="project" value="UniProtKB-SubCell"/>
</dbReference>
<protein>
    <submittedName>
        <fullName evidence="13">MacA family efflux pump subunit</fullName>
    </submittedName>
</protein>
<evidence type="ECO:0000313" key="14">
    <source>
        <dbReference type="Proteomes" id="UP000196536"/>
    </source>
</evidence>
<dbReference type="Gene3D" id="6.10.140.1990">
    <property type="match status" value="1"/>
</dbReference>
<comment type="caution">
    <text evidence="13">The sequence shown here is derived from an EMBL/GenBank/DDBJ whole genome shotgun (WGS) entry which is preliminary data.</text>
</comment>
<feature type="transmembrane region" description="Helical" evidence="9">
    <location>
        <begin position="7"/>
        <end position="28"/>
    </location>
</feature>
<dbReference type="PANTHER" id="PTHR30469:SF33">
    <property type="entry name" value="SLR1207 PROTEIN"/>
    <property type="match status" value="1"/>
</dbReference>
<evidence type="ECO:0000256" key="4">
    <source>
        <dbReference type="ARBA" id="ARBA00022519"/>
    </source>
</evidence>
<proteinExistence type="inferred from homology"/>
<keyword evidence="3" id="KW-1003">Cell membrane</keyword>
<feature type="coiled-coil region" evidence="7">
    <location>
        <begin position="95"/>
        <end position="174"/>
    </location>
</feature>
<feature type="domain" description="Multidrug resistance protein MdtA-like alpha-helical hairpin" evidence="10">
    <location>
        <begin position="110"/>
        <end position="185"/>
    </location>
</feature>
<dbReference type="PANTHER" id="PTHR30469">
    <property type="entry name" value="MULTIDRUG RESISTANCE PROTEIN MDTA"/>
    <property type="match status" value="1"/>
</dbReference>
<dbReference type="EMBL" id="NEXX01000001">
    <property type="protein sequence ID" value="OUY08492.1"/>
    <property type="molecule type" value="Genomic_DNA"/>
</dbReference>
<dbReference type="Gene3D" id="2.40.30.170">
    <property type="match status" value="1"/>
</dbReference>
<evidence type="ECO:0000259" key="11">
    <source>
        <dbReference type="Pfam" id="PF25917"/>
    </source>
</evidence>
<keyword evidence="9" id="KW-0812">Transmembrane</keyword>
<feature type="region of interest" description="Disordered" evidence="8">
    <location>
        <begin position="324"/>
        <end position="371"/>
    </location>
</feature>
<evidence type="ECO:0000259" key="10">
    <source>
        <dbReference type="Pfam" id="PF25876"/>
    </source>
</evidence>
<evidence type="ECO:0000256" key="8">
    <source>
        <dbReference type="SAM" id="MobiDB-lite"/>
    </source>
</evidence>
<accession>A0A1Z9Z240</accession>
<dbReference type="Pfam" id="PF25876">
    <property type="entry name" value="HH_MFP_RND"/>
    <property type="match status" value="1"/>
</dbReference>
<dbReference type="Gene3D" id="2.40.420.20">
    <property type="match status" value="1"/>
</dbReference>
<evidence type="ECO:0000259" key="12">
    <source>
        <dbReference type="Pfam" id="PF25944"/>
    </source>
</evidence>
<comment type="subcellular location">
    <subcellularLocation>
        <location evidence="1">Cell membrane</location>
    </subcellularLocation>
</comment>
<dbReference type="InterPro" id="IPR058624">
    <property type="entry name" value="MdtA-like_HH"/>
</dbReference>
<feature type="compositionally biased region" description="Low complexity" evidence="8">
    <location>
        <begin position="434"/>
        <end position="453"/>
    </location>
</feature>
<feature type="compositionally biased region" description="Gly residues" evidence="8">
    <location>
        <begin position="454"/>
        <end position="463"/>
    </location>
</feature>
<feature type="domain" description="Multidrug resistance protein MdtA-like beta-barrel" evidence="12">
    <location>
        <begin position="224"/>
        <end position="311"/>
    </location>
</feature>
<dbReference type="InterPro" id="IPR030190">
    <property type="entry name" value="MacA_alpha-hairpin_sf"/>
</dbReference>
<dbReference type="Pfam" id="PF25917">
    <property type="entry name" value="BSH_RND"/>
    <property type="match status" value="1"/>
</dbReference>
<evidence type="ECO:0000256" key="1">
    <source>
        <dbReference type="ARBA" id="ARBA00004236"/>
    </source>
</evidence>
<dbReference type="InterPro" id="IPR006143">
    <property type="entry name" value="RND_pump_MFP"/>
</dbReference>
<dbReference type="RefSeq" id="WP_087619159.1">
    <property type="nucleotide sequence ID" value="NZ_NEXX01000001.1"/>
</dbReference>
<keyword evidence="6 9" id="KW-0472">Membrane</keyword>
<dbReference type="InterPro" id="IPR058626">
    <property type="entry name" value="MdtA-like_b-barrel"/>
</dbReference>
<dbReference type="GO" id="GO:1990195">
    <property type="term" value="C:macrolide transmembrane transporter complex"/>
    <property type="evidence" value="ECO:0007669"/>
    <property type="project" value="InterPro"/>
</dbReference>
<evidence type="ECO:0000256" key="5">
    <source>
        <dbReference type="ARBA" id="ARBA00023054"/>
    </source>
</evidence>
<evidence type="ECO:0000256" key="2">
    <source>
        <dbReference type="ARBA" id="ARBA00009477"/>
    </source>
</evidence>
<dbReference type="Gene3D" id="2.40.50.100">
    <property type="match status" value="1"/>
</dbReference>
<dbReference type="Pfam" id="PF25944">
    <property type="entry name" value="Beta-barrel_RND"/>
    <property type="match status" value="1"/>
</dbReference>
<keyword evidence="5 7" id="KW-0175">Coiled coil</keyword>
<organism evidence="13 14">
    <name type="scientific">Acinetobacter populi</name>
    <dbReference type="NCBI Taxonomy" id="1582270"/>
    <lineage>
        <taxon>Bacteria</taxon>
        <taxon>Pseudomonadati</taxon>
        <taxon>Pseudomonadota</taxon>
        <taxon>Gammaproteobacteria</taxon>
        <taxon>Moraxellales</taxon>
        <taxon>Moraxellaceae</taxon>
        <taxon>Acinetobacter</taxon>
    </lineage>
</organism>
<evidence type="ECO:0000256" key="3">
    <source>
        <dbReference type="ARBA" id="ARBA00022475"/>
    </source>
</evidence>
<dbReference type="GO" id="GO:0015562">
    <property type="term" value="F:efflux transmembrane transporter activity"/>
    <property type="evidence" value="ECO:0007669"/>
    <property type="project" value="TreeGrafter"/>
</dbReference>
<evidence type="ECO:0000313" key="13">
    <source>
        <dbReference type="EMBL" id="OUY08492.1"/>
    </source>
</evidence>
<feature type="region of interest" description="Disordered" evidence="8">
    <location>
        <begin position="430"/>
        <end position="463"/>
    </location>
</feature>
<dbReference type="GO" id="GO:0019898">
    <property type="term" value="C:extrinsic component of membrane"/>
    <property type="evidence" value="ECO:0007669"/>
    <property type="project" value="InterPro"/>
</dbReference>
<dbReference type="SUPFAM" id="SSF111369">
    <property type="entry name" value="HlyD-like secretion proteins"/>
    <property type="match status" value="1"/>
</dbReference>